<feature type="transmembrane region" description="Helical" evidence="9">
    <location>
        <begin position="761"/>
        <end position="782"/>
    </location>
</feature>
<dbReference type="Gene3D" id="1.10.287.130">
    <property type="match status" value="2"/>
</dbReference>
<evidence type="ECO:0000313" key="12">
    <source>
        <dbReference type="EMBL" id="CAI3972238.1"/>
    </source>
</evidence>
<dbReference type="EC" id="2.7.13.3" evidence="2"/>
<dbReference type="SUPFAM" id="SSF47384">
    <property type="entry name" value="Homodimeric domain of signal transducing histidine kinase"/>
    <property type="match status" value="2"/>
</dbReference>
<evidence type="ECO:0000256" key="3">
    <source>
        <dbReference type="ARBA" id="ARBA00022553"/>
    </source>
</evidence>
<evidence type="ECO:0000256" key="1">
    <source>
        <dbReference type="ARBA" id="ARBA00000085"/>
    </source>
</evidence>
<dbReference type="Gene3D" id="3.40.30.10">
    <property type="entry name" value="Glutaredoxin"/>
    <property type="match status" value="1"/>
</dbReference>
<dbReference type="InterPro" id="IPR004358">
    <property type="entry name" value="Sig_transdc_His_kin-like_C"/>
</dbReference>
<dbReference type="PRINTS" id="PR00344">
    <property type="entry name" value="BCTRLSENSOR"/>
</dbReference>
<dbReference type="Pfam" id="PF00072">
    <property type="entry name" value="Response_reg"/>
    <property type="match status" value="2"/>
</dbReference>
<keyword evidence="6" id="KW-0902">Two-component regulatory system</keyword>
<dbReference type="SMART" id="SM00387">
    <property type="entry name" value="HATPase_c"/>
    <property type="match status" value="2"/>
</dbReference>
<evidence type="ECO:0000313" key="13">
    <source>
        <dbReference type="EMBL" id="CAL4759550.1"/>
    </source>
</evidence>
<dbReference type="CDD" id="cd17546">
    <property type="entry name" value="REC_hyHK_CKI1_RcsC-like"/>
    <property type="match status" value="2"/>
</dbReference>
<dbReference type="EMBL" id="CAMXCT020000001">
    <property type="protein sequence ID" value="CAL1125613.1"/>
    <property type="molecule type" value="Genomic_DNA"/>
</dbReference>
<name>A0A9P1BEX5_9DINO</name>
<dbReference type="Pfam" id="PF25487">
    <property type="entry name" value="ETR1_N"/>
    <property type="match status" value="1"/>
</dbReference>
<keyword evidence="9" id="KW-0812">Transmembrane</keyword>
<reference evidence="13 14" key="2">
    <citation type="submission" date="2024-05" db="EMBL/GenBank/DDBJ databases">
        <authorList>
            <person name="Chen Y."/>
            <person name="Shah S."/>
            <person name="Dougan E. K."/>
            <person name="Thang M."/>
            <person name="Chan C."/>
        </authorList>
    </citation>
    <scope>NUCLEOTIDE SEQUENCE [LARGE SCALE GENOMIC DNA]</scope>
</reference>
<sequence length="1350" mass="148220">MDKNSLTAPPEGNCCLQTLSVERQPVENSLSGFLGNLFDTSSYPARWNCGEWTPIEGWLHIVSDVGIFLAYFAIPAALIYFLFKRKDTPFNGLLFLFAAFILFCGAGHLLEAVIFYHPLYRLSGVLKLATAIVSCITSVVLLKQIPKFLEFPHLATKNELLQKADQAKTEFLANMSHEIRTPMTAILGYADLLHEDHKRNPGSAQQSEAIEAIQRNGIHLFELINDILDLSKIEAGKFTVELSQCDPLEVTREVITLLCGRAAEKGIALEIRPEGPLPESIATDHMRLRQVLINIVGNAIKFTETGSVCVALRLDQCVSGSPKIVFDVMDTGIGIPQNTLKQLFTPFTQADSSTTRKFGGTGLGLTISRRIAVALGGDISVESAPGQGSTFTVTLATGSIEDIPLIDHSTEINVTQRETSPAPSPSRTNTVELPYRILVVEDGIDNQRLIRFILEKAGSTVDLAENGQIAVERISEASQREDLYDVILMDMQMPIMDGYEATRQLREQGYAGPIVALTAHAMETDRQKCIDAGCDDYLRKPIDRTVLLETIQKYGIPVLVVFVHPHCSCTASTLGEVERLVAEIPEKLQTFFVFGYPQSMEAAWVESPLWNRAANIPSSERILDPGGAIASAFGVLISGHCLLYSPAGELVFDGGLTPARAHEGEAFGRVAVRQLLKGEEPVKQNTPVFGCELVRENSEAASPNSTQVRAEELLASELRQSRSSVDRVFAILMLLQWVACIVVAVFVAPRTWIGAQSSVHVHVWGSLILGTIIASLPIALALNRPGETVTRHVIAIAQMLFSALLIHVSGGRIETHFHIFGSLAFLAFYRDYKVLVSATAVVTIDHFLRGVFWPQSVFGVLTASHYRWVEHAAWVFFEDIFLFVGIRGMLSTMRLSAFREARLEVTQQKAEQLVEDKTQELLSVNHELANQIAYANRLLSDAKAANSAKSEFLANMSHEIRTPMTAILGYSEYLLGEEGLEKAPPERQAALKSIRRNGEHLLTIINDILDMSKIEAGKMKVEKIDTPVSGVIEEVASLLSDRAKVKGIALRTQYDGKIPTSITSDPTRLRQILLNLTGNAIKFTENGSVTLRTSFEHVGKYGKLRINVIDTGVGMTTEERDKIAQFDAFNQADGSTTRKFGGSGLGLRISDSLARMLKGKIELDSQKGVGSTFTLSLMIDNADTLTLHDPNTSLADRTVIRELHPPRKQTESKPLDGMRILVAEDGHDNQRLISFILKKAGAIVEMVENGKLASDKAAAAKEDGSPYDVVLMDMQMPVMDGYTATRKLRGEGYNLPVIALTAHAMAEDRQKCLDAGCDEFTTKPIDRSKLIDLISRFSTATASTSDDNES</sequence>
<dbReference type="GO" id="GO:0009927">
    <property type="term" value="F:histidine phosphotransfer kinase activity"/>
    <property type="evidence" value="ECO:0007669"/>
    <property type="project" value="TreeGrafter"/>
</dbReference>
<dbReference type="InterPro" id="IPR036249">
    <property type="entry name" value="Thioredoxin-like_sf"/>
</dbReference>
<dbReference type="InterPro" id="IPR036890">
    <property type="entry name" value="HATPase_C_sf"/>
</dbReference>
<feature type="transmembrane region" description="Helical" evidence="9">
    <location>
        <begin position="789"/>
        <end position="807"/>
    </location>
</feature>
<keyword evidence="14" id="KW-1185">Reference proteome</keyword>
<keyword evidence="9" id="KW-1133">Transmembrane helix</keyword>
<organism evidence="12">
    <name type="scientific">Cladocopium goreaui</name>
    <dbReference type="NCBI Taxonomy" id="2562237"/>
    <lineage>
        <taxon>Eukaryota</taxon>
        <taxon>Sar</taxon>
        <taxon>Alveolata</taxon>
        <taxon>Dinophyceae</taxon>
        <taxon>Suessiales</taxon>
        <taxon>Symbiodiniaceae</taxon>
        <taxon>Cladocopium</taxon>
    </lineage>
</organism>
<dbReference type="PANTHER" id="PTHR43047:SF72">
    <property type="entry name" value="OSMOSENSING HISTIDINE PROTEIN KINASE SLN1"/>
    <property type="match status" value="1"/>
</dbReference>
<dbReference type="OrthoDB" id="449174at2759"/>
<keyword evidence="4" id="KW-0808">Transferase</keyword>
<dbReference type="EMBL" id="CAMXCT030000001">
    <property type="protein sequence ID" value="CAL4759550.1"/>
    <property type="molecule type" value="Genomic_DNA"/>
</dbReference>
<evidence type="ECO:0000256" key="2">
    <source>
        <dbReference type="ARBA" id="ARBA00012438"/>
    </source>
</evidence>
<protein>
    <recommendedName>
        <fullName evidence="7">Uncharacterized sensor-like histidine kinase ycf26</fullName>
        <ecNumber evidence="2">2.7.13.3</ecNumber>
    </recommendedName>
</protein>
<feature type="modified residue" description="4-aspartylphosphate" evidence="8">
    <location>
        <position position="490"/>
    </location>
</feature>
<evidence type="ECO:0000259" key="10">
    <source>
        <dbReference type="PROSITE" id="PS50109"/>
    </source>
</evidence>
<dbReference type="SUPFAM" id="SSF52172">
    <property type="entry name" value="CheY-like"/>
    <property type="match status" value="2"/>
</dbReference>
<keyword evidence="3 8" id="KW-0597">Phosphoprotein</keyword>
<dbReference type="InterPro" id="IPR003661">
    <property type="entry name" value="HisK_dim/P_dom"/>
</dbReference>
<dbReference type="SUPFAM" id="SSF52833">
    <property type="entry name" value="Thioredoxin-like"/>
    <property type="match status" value="1"/>
</dbReference>
<dbReference type="InterPro" id="IPR005467">
    <property type="entry name" value="His_kinase_dom"/>
</dbReference>
<comment type="caution">
    <text evidence="12">The sequence shown here is derived from an EMBL/GenBank/DDBJ whole genome shotgun (WGS) entry which is preliminary data.</text>
</comment>
<evidence type="ECO:0000256" key="9">
    <source>
        <dbReference type="SAM" id="Phobius"/>
    </source>
</evidence>
<evidence type="ECO:0000313" key="14">
    <source>
        <dbReference type="Proteomes" id="UP001152797"/>
    </source>
</evidence>
<dbReference type="CDD" id="cd16922">
    <property type="entry name" value="HATPase_EvgS-ArcB-TorS-like"/>
    <property type="match status" value="2"/>
</dbReference>
<evidence type="ECO:0000256" key="6">
    <source>
        <dbReference type="ARBA" id="ARBA00023012"/>
    </source>
</evidence>
<feature type="domain" description="Histidine kinase" evidence="10">
    <location>
        <begin position="955"/>
        <end position="1181"/>
    </location>
</feature>
<dbReference type="GO" id="GO:0000155">
    <property type="term" value="F:phosphorelay sensor kinase activity"/>
    <property type="evidence" value="ECO:0007669"/>
    <property type="project" value="InterPro"/>
</dbReference>
<dbReference type="EMBL" id="CAMXCT010000001">
    <property type="protein sequence ID" value="CAI3972238.1"/>
    <property type="molecule type" value="Genomic_DNA"/>
</dbReference>
<gene>
    <name evidence="12" type="ORF">C1SCF055_LOCUS828</name>
</gene>
<comment type="catalytic activity">
    <reaction evidence="1">
        <text>ATP + protein L-histidine = ADP + protein N-phospho-L-histidine.</text>
        <dbReference type="EC" id="2.7.13.3"/>
    </reaction>
</comment>
<keyword evidence="9" id="KW-0472">Membrane</keyword>
<dbReference type="Gene3D" id="3.40.50.2300">
    <property type="match status" value="2"/>
</dbReference>
<dbReference type="Gene3D" id="3.30.565.10">
    <property type="entry name" value="Histidine kinase-like ATPase, C-terminal domain"/>
    <property type="match status" value="2"/>
</dbReference>
<dbReference type="SUPFAM" id="SSF55874">
    <property type="entry name" value="ATPase domain of HSP90 chaperone/DNA topoisomerase II/histidine kinase"/>
    <property type="match status" value="2"/>
</dbReference>
<accession>A0A9P1BEX5</accession>
<evidence type="ECO:0000256" key="7">
    <source>
        <dbReference type="ARBA" id="ARBA00069102"/>
    </source>
</evidence>
<feature type="modified residue" description="4-aspartylphosphate" evidence="8">
    <location>
        <position position="1273"/>
    </location>
</feature>
<dbReference type="SMART" id="SM00388">
    <property type="entry name" value="HisKA"/>
    <property type="match status" value="2"/>
</dbReference>
<dbReference type="InterPro" id="IPR036097">
    <property type="entry name" value="HisK_dim/P_sf"/>
</dbReference>
<feature type="domain" description="Histidine kinase" evidence="10">
    <location>
        <begin position="174"/>
        <end position="399"/>
    </location>
</feature>
<evidence type="ECO:0000259" key="11">
    <source>
        <dbReference type="PROSITE" id="PS50110"/>
    </source>
</evidence>
<feature type="transmembrane region" description="Helical" evidence="9">
    <location>
        <begin position="93"/>
        <end position="116"/>
    </location>
</feature>
<evidence type="ECO:0000256" key="8">
    <source>
        <dbReference type="PROSITE-ProRule" id="PRU00169"/>
    </source>
</evidence>
<feature type="transmembrane region" description="Helical" evidence="9">
    <location>
        <begin position="57"/>
        <end position="81"/>
    </location>
</feature>
<dbReference type="Pfam" id="PF00512">
    <property type="entry name" value="HisKA"/>
    <property type="match status" value="2"/>
</dbReference>
<proteinExistence type="predicted"/>
<keyword evidence="5 13" id="KW-0418">Kinase</keyword>
<dbReference type="CDD" id="cd00082">
    <property type="entry name" value="HisKA"/>
    <property type="match status" value="2"/>
</dbReference>
<feature type="transmembrane region" description="Helical" evidence="9">
    <location>
        <begin position="728"/>
        <end position="749"/>
    </location>
</feature>
<dbReference type="FunFam" id="1.10.287.130:FF:000001">
    <property type="entry name" value="Two-component sensor histidine kinase"/>
    <property type="match status" value="2"/>
</dbReference>
<dbReference type="FunFam" id="3.30.565.10:FF:000010">
    <property type="entry name" value="Sensor histidine kinase RcsC"/>
    <property type="match status" value="2"/>
</dbReference>
<dbReference type="InterPro" id="IPR003594">
    <property type="entry name" value="HATPase_dom"/>
</dbReference>
<feature type="domain" description="Response regulatory" evidence="11">
    <location>
        <begin position="1219"/>
        <end position="1338"/>
    </location>
</feature>
<dbReference type="PROSITE" id="PS50109">
    <property type="entry name" value="HIS_KIN"/>
    <property type="match status" value="2"/>
</dbReference>
<dbReference type="PROSITE" id="PS50110">
    <property type="entry name" value="RESPONSE_REGULATORY"/>
    <property type="match status" value="2"/>
</dbReference>
<dbReference type="SMART" id="SM00448">
    <property type="entry name" value="REC"/>
    <property type="match status" value="2"/>
</dbReference>
<dbReference type="InterPro" id="IPR011006">
    <property type="entry name" value="CheY-like_superfamily"/>
</dbReference>
<evidence type="ECO:0000256" key="5">
    <source>
        <dbReference type="ARBA" id="ARBA00022777"/>
    </source>
</evidence>
<dbReference type="InterPro" id="IPR001789">
    <property type="entry name" value="Sig_transdc_resp-reg_receiver"/>
</dbReference>
<dbReference type="GO" id="GO:0005886">
    <property type="term" value="C:plasma membrane"/>
    <property type="evidence" value="ECO:0007669"/>
    <property type="project" value="TreeGrafter"/>
</dbReference>
<dbReference type="Proteomes" id="UP001152797">
    <property type="component" value="Unassembled WGS sequence"/>
</dbReference>
<reference evidence="12" key="1">
    <citation type="submission" date="2022-10" db="EMBL/GenBank/DDBJ databases">
        <authorList>
            <person name="Chen Y."/>
            <person name="Dougan E. K."/>
            <person name="Chan C."/>
            <person name="Rhodes N."/>
            <person name="Thang M."/>
        </authorList>
    </citation>
    <scope>NUCLEOTIDE SEQUENCE</scope>
</reference>
<evidence type="ECO:0000256" key="4">
    <source>
        <dbReference type="ARBA" id="ARBA00022679"/>
    </source>
</evidence>
<feature type="transmembrane region" description="Helical" evidence="9">
    <location>
        <begin position="122"/>
        <end position="142"/>
    </location>
</feature>
<feature type="domain" description="Response regulatory" evidence="11">
    <location>
        <begin position="436"/>
        <end position="555"/>
    </location>
</feature>
<dbReference type="InterPro" id="IPR058544">
    <property type="entry name" value="ETR1_N"/>
</dbReference>
<dbReference type="Pfam" id="PF02518">
    <property type="entry name" value="HATPase_c"/>
    <property type="match status" value="2"/>
</dbReference>
<dbReference type="PANTHER" id="PTHR43047">
    <property type="entry name" value="TWO-COMPONENT HISTIDINE PROTEIN KINASE"/>
    <property type="match status" value="1"/>
</dbReference>